<dbReference type="EMBL" id="LAZR01055113">
    <property type="protein sequence ID" value="KKK77107.1"/>
    <property type="molecule type" value="Genomic_DNA"/>
</dbReference>
<keyword evidence="1" id="KW-0812">Transmembrane</keyword>
<name>A0A0F8Y6P1_9ZZZZ</name>
<evidence type="ECO:0000313" key="2">
    <source>
        <dbReference type="EMBL" id="KKK77107.1"/>
    </source>
</evidence>
<proteinExistence type="predicted"/>
<feature type="transmembrane region" description="Helical" evidence="1">
    <location>
        <begin position="12"/>
        <end position="37"/>
    </location>
</feature>
<keyword evidence="1" id="KW-0472">Membrane</keyword>
<gene>
    <name evidence="2" type="ORF">LCGC14_2856920</name>
</gene>
<evidence type="ECO:0000256" key="1">
    <source>
        <dbReference type="SAM" id="Phobius"/>
    </source>
</evidence>
<reference evidence="2" key="1">
    <citation type="journal article" date="2015" name="Nature">
        <title>Complex archaea that bridge the gap between prokaryotes and eukaryotes.</title>
        <authorList>
            <person name="Spang A."/>
            <person name="Saw J.H."/>
            <person name="Jorgensen S.L."/>
            <person name="Zaremba-Niedzwiedzka K."/>
            <person name="Martijn J."/>
            <person name="Lind A.E."/>
            <person name="van Eijk R."/>
            <person name="Schleper C."/>
            <person name="Guy L."/>
            <person name="Ettema T.J."/>
        </authorList>
    </citation>
    <scope>NUCLEOTIDE SEQUENCE</scope>
</reference>
<sequence length="92" mass="9594">MARINKKAQRFTISDLGTIAIALVVAAVILGMGATILEKIQGTQTINGTAYNATGFGLTGMNTMAEFIPTIAIVAVAAIVIGIILVFFGRPR</sequence>
<comment type="caution">
    <text evidence="2">The sequence shown here is derived from an EMBL/GenBank/DDBJ whole genome shotgun (WGS) entry which is preliminary data.</text>
</comment>
<accession>A0A0F8Y6P1</accession>
<dbReference type="AlphaFoldDB" id="A0A0F8Y6P1"/>
<organism evidence="2">
    <name type="scientific">marine sediment metagenome</name>
    <dbReference type="NCBI Taxonomy" id="412755"/>
    <lineage>
        <taxon>unclassified sequences</taxon>
        <taxon>metagenomes</taxon>
        <taxon>ecological metagenomes</taxon>
    </lineage>
</organism>
<keyword evidence="1" id="KW-1133">Transmembrane helix</keyword>
<feature type="transmembrane region" description="Helical" evidence="1">
    <location>
        <begin position="67"/>
        <end position="88"/>
    </location>
</feature>
<protein>
    <submittedName>
        <fullName evidence="2">Uncharacterized protein</fullName>
    </submittedName>
</protein>